<dbReference type="Gene3D" id="3.30.420.10">
    <property type="entry name" value="Ribonuclease H-like superfamily/Ribonuclease H"/>
    <property type="match status" value="1"/>
</dbReference>
<dbReference type="GeneID" id="58262961"/>
<feature type="binding site" evidence="5">
    <location>
        <position position="24"/>
    </location>
    <ligand>
        <name>Mg(2+)</name>
        <dbReference type="ChEBI" id="CHEBI:18420"/>
        <label>2</label>
        <note>catalytic</note>
    </ligand>
</feature>
<dbReference type="GO" id="GO:0003676">
    <property type="term" value="F:nucleic acid binding"/>
    <property type="evidence" value="ECO:0007669"/>
    <property type="project" value="InterPro"/>
</dbReference>
<dbReference type="GO" id="GO:0000287">
    <property type="term" value="F:magnesium ion binding"/>
    <property type="evidence" value="ECO:0007669"/>
    <property type="project" value="UniProtKB-UniRule"/>
</dbReference>
<dbReference type="GO" id="GO:0008033">
    <property type="term" value="P:tRNA processing"/>
    <property type="evidence" value="ECO:0007669"/>
    <property type="project" value="UniProtKB-KW"/>
</dbReference>
<keyword evidence="5" id="KW-0460">Magnesium</keyword>
<dbReference type="Proteomes" id="UP000680020">
    <property type="component" value="Unassembled WGS sequence"/>
</dbReference>
<dbReference type="InterPro" id="IPR005987">
    <property type="entry name" value="RNase_T"/>
</dbReference>
<dbReference type="PANTHER" id="PTHR30231:SF2">
    <property type="entry name" value="RIBONUCLEASE T"/>
    <property type="match status" value="1"/>
</dbReference>
<dbReference type="GO" id="GO:0008408">
    <property type="term" value="F:3'-5' exonuclease activity"/>
    <property type="evidence" value="ECO:0007669"/>
    <property type="project" value="TreeGrafter"/>
</dbReference>
<comment type="similarity">
    <text evidence="5">Belongs to the RNase T family.</text>
</comment>
<evidence type="ECO:0000256" key="4">
    <source>
        <dbReference type="ARBA" id="ARBA00022839"/>
    </source>
</evidence>
<evidence type="ECO:0000256" key="5">
    <source>
        <dbReference type="HAMAP-Rule" id="MF_00157"/>
    </source>
</evidence>
<dbReference type="RefSeq" id="WP_008314498.1">
    <property type="nucleotide sequence ID" value="NZ_CP115969.1"/>
</dbReference>
<comment type="caution">
    <text evidence="7">The sequence shown here is derived from an EMBL/GenBank/DDBJ whole genome shotgun (WGS) entry which is preliminary data.</text>
</comment>
<evidence type="ECO:0000259" key="6">
    <source>
        <dbReference type="SMART" id="SM00479"/>
    </source>
</evidence>
<dbReference type="InterPro" id="IPR013520">
    <property type="entry name" value="Ribonucl_H"/>
</dbReference>
<dbReference type="GO" id="GO:0005829">
    <property type="term" value="C:cytosol"/>
    <property type="evidence" value="ECO:0007669"/>
    <property type="project" value="TreeGrafter"/>
</dbReference>
<feature type="binding site" evidence="5">
    <location>
        <position position="26"/>
    </location>
    <ligand>
        <name>Mg(2+)</name>
        <dbReference type="ChEBI" id="CHEBI:18420"/>
        <label>2</label>
        <note>catalytic</note>
    </ligand>
</feature>
<dbReference type="HAMAP" id="MF_00157">
    <property type="entry name" value="RNase_T"/>
    <property type="match status" value="1"/>
</dbReference>
<feature type="domain" description="Exonuclease" evidence="6">
    <location>
        <begin position="19"/>
        <end position="204"/>
    </location>
</feature>
<protein>
    <recommendedName>
        <fullName evidence="5">Ribonuclease T</fullName>
        <ecNumber evidence="5">3.1.13.-</ecNumber>
    </recommendedName>
    <alternativeName>
        <fullName evidence="5">Exoribonuclease T</fullName>
        <shortName evidence="5">RNase T</shortName>
    </alternativeName>
</protein>
<dbReference type="SMART" id="SM00479">
    <property type="entry name" value="EXOIII"/>
    <property type="match status" value="1"/>
</dbReference>
<evidence type="ECO:0000256" key="1">
    <source>
        <dbReference type="ARBA" id="ARBA00022694"/>
    </source>
</evidence>
<evidence type="ECO:0000313" key="7">
    <source>
        <dbReference type="EMBL" id="MBS7823964.1"/>
    </source>
</evidence>
<keyword evidence="5" id="KW-0479">Metal-binding</keyword>
<feature type="site" description="Important for substrate binding and specificity" evidence="5">
    <location>
        <position position="125"/>
    </location>
</feature>
<evidence type="ECO:0000313" key="8">
    <source>
        <dbReference type="Proteomes" id="UP000680020"/>
    </source>
</evidence>
<organism evidence="7 8">
    <name type="scientific">Wohlfahrtiimonas chitiniclastica</name>
    <dbReference type="NCBI Taxonomy" id="400946"/>
    <lineage>
        <taxon>Bacteria</taxon>
        <taxon>Pseudomonadati</taxon>
        <taxon>Pseudomonadota</taxon>
        <taxon>Gammaproteobacteria</taxon>
        <taxon>Cardiobacteriales</taxon>
        <taxon>Ignatzschineriaceae</taxon>
        <taxon>Wohlfahrtiimonas</taxon>
    </lineage>
</organism>
<keyword evidence="3 5" id="KW-0378">Hydrolase</keyword>
<feature type="site" description="Important for substrate binding and specificity" evidence="5">
    <location>
        <position position="147"/>
    </location>
</feature>
<dbReference type="InterPro" id="IPR012337">
    <property type="entry name" value="RNaseH-like_sf"/>
</dbReference>
<proteinExistence type="inferred from homology"/>
<comment type="subunit">
    <text evidence="5">Homodimer.</text>
</comment>
<evidence type="ECO:0000256" key="2">
    <source>
        <dbReference type="ARBA" id="ARBA00022722"/>
    </source>
</evidence>
<name>A0AB35BUT0_9GAMM</name>
<dbReference type="EC" id="3.1.13.-" evidence="5"/>
<feature type="binding site" evidence="5">
    <location>
        <position position="24"/>
    </location>
    <ligand>
        <name>Mg(2+)</name>
        <dbReference type="ChEBI" id="CHEBI:18420"/>
        <label>1</label>
        <note>catalytic</note>
    </ligand>
</feature>
<comment type="cofactor">
    <cofactor evidence="5">
        <name>Mg(2+)</name>
        <dbReference type="ChEBI" id="CHEBI:18420"/>
    </cofactor>
    <text evidence="5">Binds two Mg(2+) per subunit. The active form of the enzyme binds two Mg(2+) ions in its active site. The first Mg(2+) forms only one salt bridge with the protein.</text>
</comment>
<dbReference type="PANTHER" id="PTHR30231">
    <property type="entry name" value="DNA POLYMERASE III SUBUNIT EPSILON"/>
    <property type="match status" value="1"/>
</dbReference>
<keyword evidence="4 5" id="KW-0269">Exonuclease</keyword>
<gene>
    <name evidence="5 7" type="primary">rnt</name>
    <name evidence="7" type="ORF">J7561_01945</name>
</gene>
<feature type="binding site" evidence="5">
    <location>
        <position position="182"/>
    </location>
    <ligand>
        <name>Mg(2+)</name>
        <dbReference type="ChEBI" id="CHEBI:18420"/>
        <label>2</label>
        <note>catalytic</note>
    </ligand>
</feature>
<keyword evidence="1 5" id="KW-0819">tRNA processing</keyword>
<dbReference type="Pfam" id="PF00929">
    <property type="entry name" value="RNase_T"/>
    <property type="match status" value="1"/>
</dbReference>
<feature type="active site" description="Proton donor/acceptor" evidence="5">
    <location>
        <position position="182"/>
    </location>
</feature>
<dbReference type="SUPFAM" id="SSF53098">
    <property type="entry name" value="Ribonuclease H-like"/>
    <property type="match status" value="1"/>
</dbReference>
<dbReference type="NCBIfam" id="TIGR01298">
    <property type="entry name" value="RNaseT"/>
    <property type="match status" value="1"/>
</dbReference>
<feature type="binding site" evidence="5">
    <location>
        <position position="187"/>
    </location>
    <ligand>
        <name>Mg(2+)</name>
        <dbReference type="ChEBI" id="CHEBI:18420"/>
        <label>2</label>
        <note>catalytic</note>
    </ligand>
</feature>
<comment type="caution">
    <text evidence="5">Lacks conserved residue(s) required for the propagation of feature annotation.</text>
</comment>
<sequence length="214" mass="23587">MSDQLSHPPLMSLRFRGFLPVVVDVETGGLNPKKDALLEIAAVFLDIDDNGMMKTTHHVSTHIEPAPNLGINPESMKINGIKLDNPFRMAIPEKEALTRVFTAVREEVRRQGCTRAILIGHNAHFDLAFLNAAIERCDIKRSPFHPFSVLDTASLSALAFGQTVLAKSAIAAGMTWDAADAHSALYDTQQTAELFCKIVNMWQTHIGFDLHSVL</sequence>
<dbReference type="InterPro" id="IPR036397">
    <property type="entry name" value="RNaseH_sf"/>
</dbReference>
<evidence type="ECO:0000256" key="3">
    <source>
        <dbReference type="ARBA" id="ARBA00022801"/>
    </source>
</evidence>
<dbReference type="AlphaFoldDB" id="A0AB35BUT0"/>
<keyword evidence="2 5" id="KW-0540">Nuclease</keyword>
<reference evidence="7" key="1">
    <citation type="submission" date="2021-03" db="EMBL/GenBank/DDBJ databases">
        <title>Identification and antibiotic profiling of Wohlfahrtiimonas chitiniclastica, an underestimated human pathogen.</title>
        <authorList>
            <person name="Kopf A."/>
            <person name="Bunk B."/>
            <person name="Coldewey S."/>
            <person name="Gunzer F."/>
            <person name="Riedel T."/>
            <person name="Schroettner P."/>
        </authorList>
    </citation>
    <scope>NUCLEOTIDE SEQUENCE</scope>
    <source>
        <strain evidence="7">DSM 100917</strain>
    </source>
</reference>
<accession>A0AB35BUT0</accession>
<comment type="function">
    <text evidence="5">Trims short 3' overhangs of a variety of RNA species, leaving a one or two nucleotide 3' overhang. Responsible for the end-turnover of tRNA: specifically removes the terminal AMP residue from uncharged tRNA (tRNA-C-C-A). Also appears to be involved in tRNA biosynthesis.</text>
</comment>
<dbReference type="GO" id="GO:0045004">
    <property type="term" value="P:DNA replication proofreading"/>
    <property type="evidence" value="ECO:0007669"/>
    <property type="project" value="TreeGrafter"/>
</dbReference>
<dbReference type="EMBL" id="JAGIBU010000001">
    <property type="protein sequence ID" value="MBS7823964.1"/>
    <property type="molecule type" value="Genomic_DNA"/>
</dbReference>
<dbReference type="GO" id="GO:0016896">
    <property type="term" value="F:RNA exonuclease activity, producing 5'-phosphomonoesters"/>
    <property type="evidence" value="ECO:0007669"/>
    <property type="project" value="UniProtKB-UniRule"/>
</dbReference>